<dbReference type="GO" id="GO:0016603">
    <property type="term" value="F:glutaminyl-peptide cyclotransferase activity"/>
    <property type="evidence" value="ECO:0007669"/>
    <property type="project" value="InterPro"/>
</dbReference>
<dbReference type="RefSeq" id="WP_197160170.1">
    <property type="nucleotide sequence ID" value="NZ_JADZGI010000001.1"/>
</dbReference>
<name>A0A931MJM2_9SPHN</name>
<dbReference type="EMBL" id="JADZGI010000001">
    <property type="protein sequence ID" value="MBH0111670.1"/>
    <property type="molecule type" value="Genomic_DNA"/>
</dbReference>
<feature type="chain" id="PRO_5037391700" evidence="1">
    <location>
        <begin position="30"/>
        <end position="263"/>
    </location>
</feature>
<dbReference type="Proteomes" id="UP000617634">
    <property type="component" value="Unassembled WGS sequence"/>
</dbReference>
<accession>A0A931MJM2</accession>
<reference evidence="2" key="1">
    <citation type="submission" date="2020-11" db="EMBL/GenBank/DDBJ databases">
        <title>Novosphingobium aureum sp. nov., a marine bacterium isolated from sediment of a salt flat.</title>
        <authorList>
            <person name="Yoo Y."/>
            <person name="Kim J.-J."/>
        </authorList>
    </citation>
    <scope>NUCLEOTIDE SEQUENCE</scope>
    <source>
        <strain evidence="2">YJ-S2-02</strain>
    </source>
</reference>
<dbReference type="AlphaFoldDB" id="A0A931MJM2"/>
<evidence type="ECO:0000256" key="1">
    <source>
        <dbReference type="SAM" id="SignalP"/>
    </source>
</evidence>
<organism evidence="2 3">
    <name type="scientific">Novosphingobium aureum</name>
    <dbReference type="NCBI Taxonomy" id="2792964"/>
    <lineage>
        <taxon>Bacteria</taxon>
        <taxon>Pseudomonadati</taxon>
        <taxon>Pseudomonadota</taxon>
        <taxon>Alphaproteobacteria</taxon>
        <taxon>Sphingomonadales</taxon>
        <taxon>Sphingomonadaceae</taxon>
        <taxon>Novosphingobium</taxon>
    </lineage>
</organism>
<feature type="signal peptide" evidence="1">
    <location>
        <begin position="1"/>
        <end position="29"/>
    </location>
</feature>
<dbReference type="PANTHER" id="PTHR31270:SF1">
    <property type="entry name" value="GLUTAMINYL-PEPTIDE CYCLOTRANSFERASE"/>
    <property type="match status" value="1"/>
</dbReference>
<dbReference type="Pfam" id="PF05096">
    <property type="entry name" value="Glu_cyclase_2"/>
    <property type="match status" value="1"/>
</dbReference>
<dbReference type="PANTHER" id="PTHR31270">
    <property type="entry name" value="GLUTAMINYL-PEPTIDE CYCLOTRANSFERASE"/>
    <property type="match status" value="1"/>
</dbReference>
<dbReference type="InterPro" id="IPR011044">
    <property type="entry name" value="Quino_amine_DH_bsu"/>
</dbReference>
<sequence>MIASRLTRPLLAGVFALTGLAGCSHPALSEPVPVCKAQVLESYPHDPRAFTEGLFYLDGLLWESTGLKGRSRVFSRRVEDATPLKVGEVDPTFFGEGIVPVGDEIISLTWRDGMAYRWDRATMTAKELFVFTGEGWGMTAHGGTIWQSDGSATLRLRDPETFAQVGSLAVTDGEGLPVDQLNELEWIDGEIWANVWMEERIARIDQASGKVVGWIDLSGLAADAGARTPDDVANGIAWDEAGGRIFVTGKNWSKLYRIRPDCP</sequence>
<dbReference type="PROSITE" id="PS51257">
    <property type="entry name" value="PROKAR_LIPOPROTEIN"/>
    <property type="match status" value="1"/>
</dbReference>
<gene>
    <name evidence="2" type="ORF">I5E68_01730</name>
</gene>
<protein>
    <submittedName>
        <fullName evidence="2">Glutaminyl-peptide cyclotransferase</fullName>
    </submittedName>
</protein>
<comment type="caution">
    <text evidence="2">The sequence shown here is derived from an EMBL/GenBank/DDBJ whole genome shotgun (WGS) entry which is preliminary data.</text>
</comment>
<dbReference type="SUPFAM" id="SSF50969">
    <property type="entry name" value="YVTN repeat-like/Quinoprotein amine dehydrogenase"/>
    <property type="match status" value="1"/>
</dbReference>
<keyword evidence="1" id="KW-0732">Signal</keyword>
<keyword evidence="3" id="KW-1185">Reference proteome</keyword>
<dbReference type="InterPro" id="IPR007788">
    <property type="entry name" value="QCT"/>
</dbReference>
<proteinExistence type="predicted"/>
<evidence type="ECO:0000313" key="3">
    <source>
        <dbReference type="Proteomes" id="UP000617634"/>
    </source>
</evidence>
<evidence type="ECO:0000313" key="2">
    <source>
        <dbReference type="EMBL" id="MBH0111670.1"/>
    </source>
</evidence>